<name>A0AAD9CT58_PAPLA</name>
<dbReference type="SUPFAM" id="SSF55545">
    <property type="entry name" value="beta-N-acetylhexosaminidase-like domain"/>
    <property type="match status" value="1"/>
</dbReference>
<feature type="domain" description="Gylcosyl hydrolase 115 C-terminal" evidence="3">
    <location>
        <begin position="794"/>
        <end position="977"/>
    </location>
</feature>
<dbReference type="AlphaFoldDB" id="A0AAD9CT58"/>
<comment type="caution">
    <text evidence="4">The sequence shown here is derived from an EMBL/GenBank/DDBJ whole genome shotgun (WGS) entry which is preliminary data.</text>
</comment>
<keyword evidence="2" id="KW-0732">Signal</keyword>
<protein>
    <recommendedName>
        <fullName evidence="3">Gylcosyl hydrolase 115 C-terminal domain-containing protein</fullName>
    </recommendedName>
</protein>
<keyword evidence="1" id="KW-0378">Hydrolase</keyword>
<evidence type="ECO:0000256" key="1">
    <source>
        <dbReference type="ARBA" id="ARBA00022801"/>
    </source>
</evidence>
<dbReference type="Pfam" id="PF15979">
    <property type="entry name" value="Glyco_hydro_115"/>
    <property type="match status" value="1"/>
</dbReference>
<dbReference type="Gene3D" id="3.30.379.10">
    <property type="entry name" value="Chitobiase/beta-hexosaminidase domain 2-like"/>
    <property type="match status" value="1"/>
</dbReference>
<keyword evidence="5" id="KW-1185">Reference proteome</keyword>
<feature type="chain" id="PRO_5041938031" description="Gylcosyl hydrolase 115 C-terminal domain-containing protein" evidence="2">
    <location>
        <begin position="16"/>
        <end position="981"/>
    </location>
</feature>
<dbReference type="EMBL" id="JAODAN010000010">
    <property type="protein sequence ID" value="KAK1921499.1"/>
    <property type="molecule type" value="Genomic_DNA"/>
</dbReference>
<evidence type="ECO:0000313" key="5">
    <source>
        <dbReference type="Proteomes" id="UP001182556"/>
    </source>
</evidence>
<evidence type="ECO:0000313" key="4">
    <source>
        <dbReference type="EMBL" id="KAK1921499.1"/>
    </source>
</evidence>
<sequence length="981" mass="108247">MRRLIALGSVGAALAVSTQQCLTFEEGAFALVESGNAIPIITSTSDDTAVHIAAVSFAGDIEKVTGARPVIVNDTAPTWARSAIIVGSVDSELVKGVSSNLTGQWESYDMRVVQDPMDGVSEALVIAGSDRRGTIYGMYELSEQMGVSPWWWWADVKPDHRDYIGFNGVCAHGEPHVKYRGLFINDEQPALWSWAMEHFGDDPPFQTQVYQPVFETLLRLKANYLWPAMWSSMFDVDGMDVSSGLPQKPTAGPNQQLAQAMGIVMGTSHHEPMARNQPEWNTFGKGEWEYTKNAEVLNQFWQYGAERARSIDAETVFTVGMRGNGDLPLPGADIEILHNITSSQQAILRQTFNGSDVPQTWCMYKEVMSYFADGLKVPDDVTVLLADDNWGNLMAVMPWGSNHSAGGGVYYHVDYVGDPRNYKWINSAPLAKMWEQMNVASVFNTTGIWILNVGDLKMNELPSEYFLSLAYDSDAWPLNTLEAFLAAWAGREFGGDAGEIADIMGRYQFLSSLLKAELVEPESFSLVNYDEADAMVKQWSDLAERARNVHSSLSPGKQTGFYELVYAPIMLNANLRALYVAVAKSNLYASQFRTCANREAEYAQQLFDEDAAMTAEFEALEDGKWPYMLSQPHINYQYWQQPMRNTLPPVSTVQQAQFSYPGSWTSIRYTVENSLGAWPGDNQHNCAEGYSCPDPTLLPMDPYGAASRWVDVSSGGPQEVEWTATTNVSWLKIEPSSGKLAPDGSTDTRVYLTPDWSLCNASHALVNFTSSDGAITIVNLPVNQTTAPPPEWHGFVAGDGYVAMEAAHASGNTSADGYAFDEIRWLGRTASGVKMFPVSNRNFTLGEGPSLEYDFWSVGEAFNRTTGTVQVTVQISPALNYILGSWLTFGLQLDDAKPRSISPIPDTKPGNLPKDWGTVVANEIRNVTMEMPLDNWATPGQHKLTLWGTTTGIVFERIIVDMGGVAARGYSYLGPPESKRV</sequence>
<feature type="signal peptide" evidence="2">
    <location>
        <begin position="1"/>
        <end position="15"/>
    </location>
</feature>
<dbReference type="PANTHER" id="PTHR37842:SF2">
    <property type="entry name" value="GYLCOSYL HYDROLASE 115 C-TERMINAL DOMAIN-CONTAINING PROTEIN"/>
    <property type="match status" value="1"/>
</dbReference>
<dbReference type="GO" id="GO:0016787">
    <property type="term" value="F:hydrolase activity"/>
    <property type="evidence" value="ECO:0007669"/>
    <property type="project" value="UniProtKB-KW"/>
</dbReference>
<dbReference type="InterPro" id="IPR041437">
    <property type="entry name" value="GH115_C"/>
</dbReference>
<evidence type="ECO:0000256" key="2">
    <source>
        <dbReference type="SAM" id="SignalP"/>
    </source>
</evidence>
<organism evidence="4 5">
    <name type="scientific">Papiliotrema laurentii</name>
    <name type="common">Cryptococcus laurentii</name>
    <dbReference type="NCBI Taxonomy" id="5418"/>
    <lineage>
        <taxon>Eukaryota</taxon>
        <taxon>Fungi</taxon>
        <taxon>Dikarya</taxon>
        <taxon>Basidiomycota</taxon>
        <taxon>Agaricomycotina</taxon>
        <taxon>Tremellomycetes</taxon>
        <taxon>Tremellales</taxon>
        <taxon>Rhynchogastremaceae</taxon>
        <taxon>Papiliotrema</taxon>
    </lineage>
</organism>
<gene>
    <name evidence="4" type="ORF">DB88DRAFT_442639</name>
</gene>
<dbReference type="InterPro" id="IPR042301">
    <property type="entry name" value="GH115_sf"/>
</dbReference>
<accession>A0AAD9CT58</accession>
<dbReference type="Gene3D" id="2.60.120.1620">
    <property type="match status" value="1"/>
</dbReference>
<reference evidence="4" key="1">
    <citation type="submission" date="2023-02" db="EMBL/GenBank/DDBJ databases">
        <title>Identification and recombinant expression of a fungal hydrolase from Papiliotrema laurentii that hydrolyzes apple cutin and clears colloidal polyester polyurethane.</title>
        <authorList>
            <consortium name="DOE Joint Genome Institute"/>
            <person name="Roman V.A."/>
            <person name="Bojanowski C."/>
            <person name="Crable B.R."/>
            <person name="Wagner D.N."/>
            <person name="Hung C.S."/>
            <person name="Nadeau L.J."/>
            <person name="Schratz L."/>
            <person name="Haridas S."/>
            <person name="Pangilinan J."/>
            <person name="Lipzen A."/>
            <person name="Na H."/>
            <person name="Yan M."/>
            <person name="Ng V."/>
            <person name="Grigoriev I.V."/>
            <person name="Spatafora J.W."/>
            <person name="Barlow D."/>
            <person name="Biffinger J."/>
            <person name="Kelley-Loughnane N."/>
            <person name="Varaljay V.A."/>
            <person name="Crookes-Goodson W.J."/>
        </authorList>
    </citation>
    <scope>NUCLEOTIDE SEQUENCE</scope>
    <source>
        <strain evidence="4">5307AH</strain>
    </source>
</reference>
<dbReference type="Gene3D" id="3.20.20.520">
    <property type="entry name" value="Glycosyl hydrolase family 115"/>
    <property type="match status" value="1"/>
</dbReference>
<dbReference type="Proteomes" id="UP001182556">
    <property type="component" value="Unassembled WGS sequence"/>
</dbReference>
<evidence type="ECO:0000259" key="3">
    <source>
        <dbReference type="Pfam" id="PF17829"/>
    </source>
</evidence>
<dbReference type="InterPro" id="IPR029018">
    <property type="entry name" value="Hex-like_dom2"/>
</dbReference>
<dbReference type="Pfam" id="PF17829">
    <property type="entry name" value="GH115_C"/>
    <property type="match status" value="1"/>
</dbReference>
<dbReference type="Gene3D" id="1.20.58.2150">
    <property type="match status" value="1"/>
</dbReference>
<proteinExistence type="predicted"/>
<dbReference type="PANTHER" id="PTHR37842">
    <property type="match status" value="1"/>
</dbReference>
<dbReference type="InterPro" id="IPR031924">
    <property type="entry name" value="GH115"/>
</dbReference>